<reference evidence="1" key="1">
    <citation type="submission" date="2022-07" db="EMBL/GenBank/DDBJ databases">
        <title>Genome Sequence of Phlebia brevispora.</title>
        <authorList>
            <person name="Buettner E."/>
        </authorList>
    </citation>
    <scope>NUCLEOTIDE SEQUENCE</scope>
    <source>
        <strain evidence="1">MPL23</strain>
    </source>
</reference>
<dbReference type="EMBL" id="JANHOG010001923">
    <property type="protein sequence ID" value="KAJ3529757.1"/>
    <property type="molecule type" value="Genomic_DNA"/>
</dbReference>
<comment type="caution">
    <text evidence="1">The sequence shown here is derived from an EMBL/GenBank/DDBJ whole genome shotgun (WGS) entry which is preliminary data.</text>
</comment>
<proteinExistence type="predicted"/>
<keyword evidence="2" id="KW-1185">Reference proteome</keyword>
<dbReference type="Proteomes" id="UP001148662">
    <property type="component" value="Unassembled WGS sequence"/>
</dbReference>
<evidence type="ECO:0000313" key="2">
    <source>
        <dbReference type="Proteomes" id="UP001148662"/>
    </source>
</evidence>
<sequence>MKPRLLHGVAVGNRHFQPAFTQYICSCPACAENGVVYDPVQSRFLPGQACPRSVYYEHRKLFGDVPWPEIDPRQTTPLISPSVVLSAYHAALQRNELDEEASLPGGARAQHSGGDLTQQQETEKKPGEETGSKVRSMQDIINLSTLAEIQAEYASRSKAFRESISPGDLVFRFPPTLFSGTPSSVPVQAELHGVNSPSPEQESLGCTNYGPHCLEYGRIGNRLVLERETWLLETLTKVDAILAADRPKVLPLKQAVSSQLSTALKELDDIKEQEWNRRNKLQERARKFCKDGSIAVIDSARYLTRPIALEDPLLCITFVTVIIIHLLSHVSLEHCTFLVHAIRASLSISFSLGSLSKYATNAVLRSIPSDVDVMISELDLTPRCIAYTCCPKCFECYRLSPSGSVPEFCTGKESVDSPVCGRRLWRKNHAGARIPTRRFLYHDMKEWLGRLLCRPGMEKHLDRDVFDTGGSPDKMRDIWDGEVLRNFKGEDHLIFAGQKKGGEGRYIFALNMDGFNPFTNKQAGKKVSVGAVYMVCLNLPPELRYRVENMFLVCLFPGPHHPSLTQINSMIQPIVDDLLIFWHQGVYYAQTFEYSKGRLVRCALVPVICDLPAARQMMAFASFSSRHFCCYCGLPSNEMENLDMPTWPPGIRSREEWVTIAMRWKNATKSERVKIFNQYGVRYTELLRLPYWDPLRYVVIDSMHALFLTLMKHHCRDLWGMDMNTNDGDGMREYRKQTNLPSQDLMKSAWHKMRHGEEKELEKLPIAVLRQLCLEAQLKEGRHKSGLLMQLFQYRKDQGWADHSGNPTDPQSSAVIGAAVADAKLLNAMVVFQRANTVDDLKILHVPPLRQLAKYLLEHCNSPPFDKKQVRTLRKNELIGGLLLWKMQQRSLSLPIPGQEAQSGSGATMTVSSSMASSSRSVITTIQDSAIAIQPRRKVVIGRGILAEIHNDIESIVLPSWIGRIPSNLGSASHGSLSADQWRTACTVNLVTSLGRLWGPCAANSNEHQMLDNFMDLVYATKFGTARTITKEDIQQYHFYMLRYLRNIMELYPSWPLHPYHHMALHFTSFLQAFGPTTSWRCFPFERYNYLLQQIDTNCKFGEMEITMLRRFCVAQNIRALMSNKIIPTALEPDEVIKHTLEKLEQSYSNVFQGKDGRGTLLNDMWAAERDASIKYNNTTVRTRLSGAVYKLLQRRLSYETKKERIILHEPVLKQRTITLRGISFSTMGTSLGDSQVVFRNASNGQPLAGRISEIFLWEEKPKDGSKSLKPFFLVNLLRPLTEADALHDAFRNYSSWIGGSLFYEEFEPQEQLFGIEDVVSHFASTPYTPDSIQRACVHVLPLDRD</sequence>
<name>A0ACC1S0X8_9APHY</name>
<protein>
    <submittedName>
        <fullName evidence="1">Uncharacterized protein</fullName>
    </submittedName>
</protein>
<accession>A0ACC1S0X8</accession>
<organism evidence="1 2">
    <name type="scientific">Phlebia brevispora</name>
    <dbReference type="NCBI Taxonomy" id="194682"/>
    <lineage>
        <taxon>Eukaryota</taxon>
        <taxon>Fungi</taxon>
        <taxon>Dikarya</taxon>
        <taxon>Basidiomycota</taxon>
        <taxon>Agaricomycotina</taxon>
        <taxon>Agaricomycetes</taxon>
        <taxon>Polyporales</taxon>
        <taxon>Meruliaceae</taxon>
        <taxon>Phlebia</taxon>
    </lineage>
</organism>
<evidence type="ECO:0000313" key="1">
    <source>
        <dbReference type="EMBL" id="KAJ3529757.1"/>
    </source>
</evidence>
<gene>
    <name evidence="1" type="ORF">NM688_g7809</name>
</gene>